<dbReference type="Pfam" id="PF13822">
    <property type="entry name" value="ACC_epsilon"/>
    <property type="match status" value="1"/>
</dbReference>
<dbReference type="Proteomes" id="UP001440984">
    <property type="component" value="Unassembled WGS sequence"/>
</dbReference>
<dbReference type="RefSeq" id="WP_348956968.1">
    <property type="nucleotide sequence ID" value="NZ_JBDZYD010000024.1"/>
</dbReference>
<evidence type="ECO:0000313" key="1">
    <source>
        <dbReference type="EMBL" id="MEQ0565877.1"/>
    </source>
</evidence>
<name>A0ABV0LU89_9PSEU</name>
<proteinExistence type="predicted"/>
<comment type="caution">
    <text evidence="1">The sequence shown here is derived from an EMBL/GenBank/DDBJ whole genome shotgun (WGS) entry which is preliminary data.</text>
</comment>
<dbReference type="EMBL" id="JBDZYD010000024">
    <property type="protein sequence ID" value="MEQ0565877.1"/>
    <property type="molecule type" value="Genomic_DNA"/>
</dbReference>
<protein>
    <submittedName>
        <fullName evidence="1">Acyl-CoA carboxylase subunit epsilon</fullName>
    </submittedName>
</protein>
<gene>
    <name evidence="1" type="ORF">ABJI51_42940</name>
</gene>
<evidence type="ECO:0000313" key="2">
    <source>
        <dbReference type="Proteomes" id="UP001440984"/>
    </source>
</evidence>
<organism evidence="1 2">
    <name type="scientific">Amycolatopsis melonis</name>
    <dbReference type="NCBI Taxonomy" id="3156488"/>
    <lineage>
        <taxon>Bacteria</taxon>
        <taxon>Bacillati</taxon>
        <taxon>Actinomycetota</taxon>
        <taxon>Actinomycetes</taxon>
        <taxon>Pseudonocardiales</taxon>
        <taxon>Pseudonocardiaceae</taxon>
        <taxon>Amycolatopsis</taxon>
    </lineage>
</organism>
<reference evidence="1 2" key="1">
    <citation type="submission" date="2024-05" db="EMBL/GenBank/DDBJ databases">
        <authorList>
            <person name="Zhao H."/>
            <person name="Xu Y."/>
            <person name="Lin S."/>
            <person name="Spain J.C."/>
            <person name="Zhou N.-Y."/>
        </authorList>
    </citation>
    <scope>NUCLEOTIDE SEQUENCE [LARGE SCALE GENOMIC DNA]</scope>
    <source>
        <strain evidence="1 2">NEAU-NG30</strain>
    </source>
</reference>
<keyword evidence="2" id="KW-1185">Reference proteome</keyword>
<accession>A0ABV0LU89</accession>
<dbReference type="InterPro" id="IPR032716">
    <property type="entry name" value="ACC_epsilon"/>
</dbReference>
<sequence>MSAIRVLHGAPDDCELAALIAVLQSLRRQEPGDGAEEPAWQARESWTAGASAWRLSGLPR</sequence>